<dbReference type="Gene3D" id="3.40.50.300">
    <property type="entry name" value="P-loop containing nucleotide triphosphate hydrolases"/>
    <property type="match status" value="1"/>
</dbReference>
<dbReference type="GO" id="GO:0005524">
    <property type="term" value="F:ATP binding"/>
    <property type="evidence" value="ECO:0007669"/>
    <property type="project" value="UniProtKB-KW"/>
</dbReference>
<keyword evidence="4" id="KW-0547">Nucleotide-binding</keyword>
<dbReference type="NCBIfam" id="TIGR01007">
    <property type="entry name" value="eps_fam"/>
    <property type="match status" value="1"/>
</dbReference>
<dbReference type="InterPro" id="IPR025669">
    <property type="entry name" value="AAA_dom"/>
</dbReference>
<proteinExistence type="inferred from homology"/>
<sequence length="776" mass="87000">MSTESFHSEEFESTNYRHILSKYLSYWYLFVLGVVLSLGAAVLYLRYATPQYNISSLLLIKDKRNETEINPTEKFTDFSRLNAGKNVDNEIVLLKSVSLMHRVLSELSLQATYRVKGGIRQQEVYQDQIPFKLLISHLDSAAYGQSVTVHITSNNSFELEDKTQRSTHQFGQILRKPYGTFTLVSLPAVRGTRRTQPVTITFQNPQKLANHYAKSLRVVPVNKQASVLSLSLTDAVPARGKDIINKLVEVYNKEAVEDKNATATNTINFIDGRLQGLSSELTDVEKEDENFKRKNQVADVSSQVTQSLREAGEYSKQISNYGIQIEVLESIENYITQSENQQQLIPGTLNVEDATLASLIAQYNDLQLDRDRMLRTTEASHPVVQNMNDQLANLRQNIQENLRTVKNNLTITRRNLLAKNSQFGSRIQQVPTIERGILAINRQQELKRALYLYLLQKREEAALSLAATVSNSRIVDRAIAEDYPVSPNKTTVLLVALLVGLGLPLAFVYVKELMNDKVQLLQDVQWVTTAPILGELIHDRTNEAIVVANQTPIAEMFRLIRINLQFAAREQDNKVLLVTSSMSGEGKTFFSLNLGASLVLTGKKVVIVGLDLRKPNAITNQPLTDSPGITDYLVSDAVSVDDIVKPSTALPGLYVVDSGPTVANPSELMLSPKVDKLIDILKESFDYVLIDSAPVGQVADAFSLAPYIDSTIYLVRYNFTHKAQLEIINRIQAGHKLKQVMLVVNDANKANLRDYGYGNGYGYYKPDTRKQRQNLV</sequence>
<dbReference type="InterPro" id="IPR005702">
    <property type="entry name" value="Wzc-like_C"/>
</dbReference>
<keyword evidence="9" id="KW-0175">Coiled coil</keyword>
<feature type="domain" description="Tyrosine-protein kinase G-rich" evidence="12">
    <location>
        <begin position="433"/>
        <end position="512"/>
    </location>
</feature>
<protein>
    <recommendedName>
        <fullName evidence="2">non-specific protein-tyrosine kinase</fullName>
        <ecNumber evidence="2">2.7.10.2</ecNumber>
    </recommendedName>
</protein>
<keyword evidence="10" id="KW-0812">Transmembrane</keyword>
<evidence type="ECO:0000256" key="7">
    <source>
        <dbReference type="ARBA" id="ARBA00023137"/>
    </source>
</evidence>
<dbReference type="Pfam" id="PF13614">
    <property type="entry name" value="AAA_31"/>
    <property type="match status" value="1"/>
</dbReference>
<keyword evidence="7" id="KW-0829">Tyrosine-protein kinase</keyword>
<evidence type="ECO:0000256" key="2">
    <source>
        <dbReference type="ARBA" id="ARBA00011903"/>
    </source>
</evidence>
<keyword evidence="6" id="KW-0067">ATP-binding</keyword>
<evidence type="ECO:0000256" key="8">
    <source>
        <dbReference type="ARBA" id="ARBA00051245"/>
    </source>
</evidence>
<feature type="transmembrane region" description="Helical" evidence="10">
    <location>
        <begin position="26"/>
        <end position="47"/>
    </location>
</feature>
<comment type="similarity">
    <text evidence="1">Belongs to the CpsD/CapB family.</text>
</comment>
<organism evidence="13 14">
    <name type="scientific">Hymenobacter fodinae</name>
    <dbReference type="NCBI Taxonomy" id="2510796"/>
    <lineage>
        <taxon>Bacteria</taxon>
        <taxon>Pseudomonadati</taxon>
        <taxon>Bacteroidota</taxon>
        <taxon>Cytophagia</taxon>
        <taxon>Cytophagales</taxon>
        <taxon>Hymenobacteraceae</taxon>
        <taxon>Hymenobacter</taxon>
    </lineage>
</organism>
<dbReference type="PANTHER" id="PTHR32309">
    <property type="entry name" value="TYROSINE-PROTEIN KINASE"/>
    <property type="match status" value="1"/>
</dbReference>
<evidence type="ECO:0000313" key="14">
    <source>
        <dbReference type="Proteomes" id="UP000298337"/>
    </source>
</evidence>
<comment type="caution">
    <text evidence="13">The sequence shown here is derived from an EMBL/GenBank/DDBJ whole genome shotgun (WGS) entry which is preliminary data.</text>
</comment>
<evidence type="ECO:0000313" key="13">
    <source>
        <dbReference type="EMBL" id="TGE04318.1"/>
    </source>
</evidence>
<dbReference type="InterPro" id="IPR032807">
    <property type="entry name" value="GNVR"/>
</dbReference>
<dbReference type="CDD" id="cd05387">
    <property type="entry name" value="BY-kinase"/>
    <property type="match status" value="1"/>
</dbReference>
<evidence type="ECO:0000256" key="5">
    <source>
        <dbReference type="ARBA" id="ARBA00022777"/>
    </source>
</evidence>
<dbReference type="EC" id="2.7.10.2" evidence="2"/>
<reference evidence="13 14" key="1">
    <citation type="submission" date="2019-04" db="EMBL/GenBank/DDBJ databases">
        <authorList>
            <person name="Feng G."/>
            <person name="Zhang J."/>
            <person name="Zhu H."/>
        </authorList>
    </citation>
    <scope>NUCLEOTIDE SEQUENCE [LARGE SCALE GENOMIC DNA]</scope>
    <source>
        <strain evidence="13 14">92R-1</strain>
    </source>
</reference>
<evidence type="ECO:0000256" key="3">
    <source>
        <dbReference type="ARBA" id="ARBA00022679"/>
    </source>
</evidence>
<dbReference type="RefSeq" id="WP_135436758.1">
    <property type="nucleotide sequence ID" value="NZ_SRLA01000006.1"/>
</dbReference>
<evidence type="ECO:0000256" key="9">
    <source>
        <dbReference type="SAM" id="Coils"/>
    </source>
</evidence>
<dbReference type="GO" id="GO:0004715">
    <property type="term" value="F:non-membrane spanning protein tyrosine kinase activity"/>
    <property type="evidence" value="ECO:0007669"/>
    <property type="project" value="UniProtKB-EC"/>
</dbReference>
<evidence type="ECO:0000256" key="4">
    <source>
        <dbReference type="ARBA" id="ARBA00022741"/>
    </source>
</evidence>
<accession>A0A4Z0P150</accession>
<evidence type="ECO:0000259" key="11">
    <source>
        <dbReference type="Pfam" id="PF13614"/>
    </source>
</evidence>
<keyword evidence="3 13" id="KW-0808">Transferase</keyword>
<dbReference type="SUPFAM" id="SSF52540">
    <property type="entry name" value="P-loop containing nucleoside triphosphate hydrolases"/>
    <property type="match status" value="1"/>
</dbReference>
<dbReference type="InterPro" id="IPR027417">
    <property type="entry name" value="P-loop_NTPase"/>
</dbReference>
<dbReference type="PANTHER" id="PTHR32309:SF13">
    <property type="entry name" value="FERRIC ENTEROBACTIN TRANSPORT PROTEIN FEPE"/>
    <property type="match status" value="1"/>
</dbReference>
<feature type="coiled-coil region" evidence="9">
    <location>
        <begin position="384"/>
        <end position="415"/>
    </location>
</feature>
<keyword evidence="14" id="KW-1185">Reference proteome</keyword>
<dbReference type="GO" id="GO:0005886">
    <property type="term" value="C:plasma membrane"/>
    <property type="evidence" value="ECO:0007669"/>
    <property type="project" value="TreeGrafter"/>
</dbReference>
<dbReference type="Pfam" id="PF13807">
    <property type="entry name" value="GNVR"/>
    <property type="match status" value="1"/>
</dbReference>
<keyword evidence="10" id="KW-0472">Membrane</keyword>
<evidence type="ECO:0000259" key="12">
    <source>
        <dbReference type="Pfam" id="PF13807"/>
    </source>
</evidence>
<evidence type="ECO:0000256" key="1">
    <source>
        <dbReference type="ARBA" id="ARBA00007316"/>
    </source>
</evidence>
<gene>
    <name evidence="13" type="ORF">EU556_23930</name>
</gene>
<feature type="domain" description="AAA" evidence="11">
    <location>
        <begin position="575"/>
        <end position="699"/>
    </location>
</feature>
<comment type="catalytic activity">
    <reaction evidence="8">
        <text>L-tyrosyl-[protein] + ATP = O-phospho-L-tyrosyl-[protein] + ADP + H(+)</text>
        <dbReference type="Rhea" id="RHEA:10596"/>
        <dbReference type="Rhea" id="RHEA-COMP:10136"/>
        <dbReference type="Rhea" id="RHEA-COMP:20101"/>
        <dbReference type="ChEBI" id="CHEBI:15378"/>
        <dbReference type="ChEBI" id="CHEBI:30616"/>
        <dbReference type="ChEBI" id="CHEBI:46858"/>
        <dbReference type="ChEBI" id="CHEBI:61978"/>
        <dbReference type="ChEBI" id="CHEBI:456216"/>
        <dbReference type="EC" id="2.7.10.2"/>
    </reaction>
</comment>
<dbReference type="AlphaFoldDB" id="A0A4Z0P150"/>
<name>A0A4Z0P150_9BACT</name>
<evidence type="ECO:0000256" key="10">
    <source>
        <dbReference type="SAM" id="Phobius"/>
    </source>
</evidence>
<keyword evidence="5 13" id="KW-0418">Kinase</keyword>
<evidence type="ECO:0000256" key="6">
    <source>
        <dbReference type="ARBA" id="ARBA00022840"/>
    </source>
</evidence>
<dbReference type="Proteomes" id="UP000298337">
    <property type="component" value="Unassembled WGS sequence"/>
</dbReference>
<keyword evidence="10" id="KW-1133">Transmembrane helix</keyword>
<dbReference type="EMBL" id="SRLA01000006">
    <property type="protein sequence ID" value="TGE04318.1"/>
    <property type="molecule type" value="Genomic_DNA"/>
</dbReference>
<dbReference type="OrthoDB" id="9794577at2"/>
<dbReference type="InterPro" id="IPR050445">
    <property type="entry name" value="Bact_polysacc_biosynth/exp"/>
</dbReference>